<protein>
    <recommendedName>
        <fullName evidence="4">ABC transport system permease protein</fullName>
    </recommendedName>
</protein>
<accession>A0ABN1B6U1</accession>
<feature type="transmembrane region" description="Helical" evidence="1">
    <location>
        <begin position="104"/>
        <end position="126"/>
    </location>
</feature>
<dbReference type="Proteomes" id="UP001500880">
    <property type="component" value="Unassembled WGS sequence"/>
</dbReference>
<comment type="caution">
    <text evidence="2">The sequence shown here is derived from an EMBL/GenBank/DDBJ whole genome shotgun (WGS) entry which is preliminary data.</text>
</comment>
<reference evidence="2 3" key="1">
    <citation type="journal article" date="2019" name="Int. J. Syst. Evol. Microbiol.">
        <title>The Global Catalogue of Microorganisms (GCM) 10K type strain sequencing project: providing services to taxonomists for standard genome sequencing and annotation.</title>
        <authorList>
            <consortium name="The Broad Institute Genomics Platform"/>
            <consortium name="The Broad Institute Genome Sequencing Center for Infectious Disease"/>
            <person name="Wu L."/>
            <person name="Ma J."/>
        </authorList>
    </citation>
    <scope>NUCLEOTIDE SEQUENCE [LARGE SCALE GENOMIC DNA]</scope>
    <source>
        <strain evidence="2 3">JCM 12389</strain>
    </source>
</reference>
<keyword evidence="1" id="KW-0812">Transmembrane</keyword>
<sequence>MAPSQVIMGMSEPEVHLDKYIMMPALNFTDEAVKELLQDPSNELFVRATLFSRVNSLLITENSPLETKKLLDKISTNTEFYDYEIIGADGVTMDVLVNMTEANLYLIIILIFLLFFVTLCTLIYVLKLKVRKNIDTYTVFLISGANILDITKLIRNEFILLTFVGIVIPIIPFSFLTGGSFPLLLLYSFVCLIVGFTITFMGSMYMNKIFKNIDIVQQLKRW</sequence>
<feature type="transmembrane region" description="Helical" evidence="1">
    <location>
        <begin position="158"/>
        <end position="178"/>
    </location>
</feature>
<name>A0ABN1B6U1_9BACI</name>
<feature type="transmembrane region" description="Helical" evidence="1">
    <location>
        <begin position="184"/>
        <end position="205"/>
    </location>
</feature>
<evidence type="ECO:0000313" key="2">
    <source>
        <dbReference type="EMBL" id="GAA0491510.1"/>
    </source>
</evidence>
<keyword evidence="3" id="KW-1185">Reference proteome</keyword>
<gene>
    <name evidence="2" type="ORF">GCM10008986_17070</name>
</gene>
<organism evidence="2 3">
    <name type="scientific">Salinibacillus aidingensis</name>
    <dbReference type="NCBI Taxonomy" id="237684"/>
    <lineage>
        <taxon>Bacteria</taxon>
        <taxon>Bacillati</taxon>
        <taxon>Bacillota</taxon>
        <taxon>Bacilli</taxon>
        <taxon>Bacillales</taxon>
        <taxon>Bacillaceae</taxon>
        <taxon>Salinibacillus</taxon>
    </lineage>
</organism>
<dbReference type="EMBL" id="BAAADO010000003">
    <property type="protein sequence ID" value="GAA0491510.1"/>
    <property type="molecule type" value="Genomic_DNA"/>
</dbReference>
<keyword evidence="1" id="KW-1133">Transmembrane helix</keyword>
<proteinExistence type="predicted"/>
<evidence type="ECO:0008006" key="4">
    <source>
        <dbReference type="Google" id="ProtNLM"/>
    </source>
</evidence>
<keyword evidence="1" id="KW-0472">Membrane</keyword>
<evidence type="ECO:0000256" key="1">
    <source>
        <dbReference type="SAM" id="Phobius"/>
    </source>
</evidence>
<evidence type="ECO:0000313" key="3">
    <source>
        <dbReference type="Proteomes" id="UP001500880"/>
    </source>
</evidence>